<keyword evidence="2 5" id="KW-0808">Transferase</keyword>
<dbReference type="InterPro" id="IPR050559">
    <property type="entry name" value="P-Pant_transferase_sf"/>
</dbReference>
<dbReference type="InterPro" id="IPR055066">
    <property type="entry name" value="AASDHPPT_N"/>
</dbReference>
<comment type="similarity">
    <text evidence="1">Belongs to the P-Pant transferase superfamily. Gsp/Sfp/HetI/AcpT family.</text>
</comment>
<feature type="domain" description="4'-phosphopantetheinyl transferase" evidence="3">
    <location>
        <begin position="110"/>
        <end position="188"/>
    </location>
</feature>
<dbReference type="PANTHER" id="PTHR12215">
    <property type="entry name" value="PHOSPHOPANTETHEINE TRANSFERASE"/>
    <property type="match status" value="1"/>
</dbReference>
<dbReference type="GO" id="GO:0008897">
    <property type="term" value="F:holo-[acyl-carrier-protein] synthase activity"/>
    <property type="evidence" value="ECO:0007669"/>
    <property type="project" value="InterPro"/>
</dbReference>
<dbReference type="KEGG" id="mmob:F6R98_19270"/>
<dbReference type="Pfam" id="PF01648">
    <property type="entry name" value="ACPS"/>
    <property type="match status" value="1"/>
</dbReference>
<proteinExistence type="inferred from homology"/>
<dbReference type="Gene3D" id="3.90.470.20">
    <property type="entry name" value="4'-phosphopantetheinyl transferase domain"/>
    <property type="match status" value="2"/>
</dbReference>
<dbReference type="EMBL" id="CP044205">
    <property type="protein sequence ID" value="QFY44507.1"/>
    <property type="molecule type" value="Genomic_DNA"/>
</dbReference>
<dbReference type="FunCoup" id="A0A5Q0BR01">
    <property type="interactions" value="41"/>
</dbReference>
<reference evidence="5 6" key="1">
    <citation type="submission" date="2019-09" db="EMBL/GenBank/DDBJ databases">
        <title>Ecophysiology of the spiral-shaped methanotroph Methylospira mobilis as revealed by the complete genome sequence.</title>
        <authorList>
            <person name="Oshkin I.Y."/>
            <person name="Dedysh S.N."/>
            <person name="Miroshnikov K."/>
            <person name="Danilova O.V."/>
            <person name="Hakobyan A."/>
            <person name="Liesack W."/>
        </authorList>
    </citation>
    <scope>NUCLEOTIDE SEQUENCE [LARGE SCALE GENOMIC DNA]</scope>
    <source>
        <strain evidence="5 6">Shm1</strain>
    </source>
</reference>
<dbReference type="InterPro" id="IPR037143">
    <property type="entry name" value="4-PPantetheinyl_Trfase_dom_sf"/>
</dbReference>
<dbReference type="SUPFAM" id="SSF56214">
    <property type="entry name" value="4'-phosphopantetheinyl transferase"/>
    <property type="match status" value="2"/>
</dbReference>
<dbReference type="Pfam" id="PF22624">
    <property type="entry name" value="AASDHPPT_N"/>
    <property type="match status" value="1"/>
</dbReference>
<dbReference type="GO" id="GO:0000287">
    <property type="term" value="F:magnesium ion binding"/>
    <property type="evidence" value="ECO:0007669"/>
    <property type="project" value="InterPro"/>
</dbReference>
<evidence type="ECO:0000256" key="2">
    <source>
        <dbReference type="ARBA" id="ARBA00022679"/>
    </source>
</evidence>
<sequence>MHPNAVHVWHLPFPDYGAYAEINMRLLSEDEREKANRFVFERDRAHYVTARAALRCLLGGYLLTDPAEIHFSYGVCGKPELGGELAGRLQFNLAHAGNWAIYAVSGGSEIGIDTEPLNNNDASWQQLAPMVFSRHEQAELASIPLQEKHLAFLRGWTRKEAYVKGCGDGLSLALDSFSVPLGSIERQKAVSAADGHSPPDNWWIYPLDPIPAHVTALAVKSRTAAISIHRWNGPAAAFQRSLDPIQLYLEQAWKT</sequence>
<dbReference type="AlphaFoldDB" id="A0A5Q0BR01"/>
<evidence type="ECO:0000256" key="1">
    <source>
        <dbReference type="ARBA" id="ARBA00010990"/>
    </source>
</evidence>
<evidence type="ECO:0000313" key="5">
    <source>
        <dbReference type="EMBL" id="QFY44507.1"/>
    </source>
</evidence>
<name>A0A5Q0BR01_9GAMM</name>
<dbReference type="GO" id="GO:0019878">
    <property type="term" value="P:lysine biosynthetic process via aminoadipic acid"/>
    <property type="evidence" value="ECO:0007669"/>
    <property type="project" value="TreeGrafter"/>
</dbReference>
<evidence type="ECO:0000313" key="6">
    <source>
        <dbReference type="Proteomes" id="UP000325755"/>
    </source>
</evidence>
<evidence type="ECO:0000259" key="3">
    <source>
        <dbReference type="Pfam" id="PF01648"/>
    </source>
</evidence>
<evidence type="ECO:0000259" key="4">
    <source>
        <dbReference type="Pfam" id="PF22624"/>
    </source>
</evidence>
<keyword evidence="6" id="KW-1185">Reference proteome</keyword>
<organism evidence="5 6">
    <name type="scientific">Candidatus Methylospira mobilis</name>
    <dbReference type="NCBI Taxonomy" id="1808979"/>
    <lineage>
        <taxon>Bacteria</taxon>
        <taxon>Pseudomonadati</taxon>
        <taxon>Pseudomonadota</taxon>
        <taxon>Gammaproteobacteria</taxon>
        <taxon>Methylococcales</taxon>
        <taxon>Methylococcaceae</taxon>
        <taxon>Candidatus Methylospira</taxon>
    </lineage>
</organism>
<dbReference type="Proteomes" id="UP000325755">
    <property type="component" value="Chromosome"/>
</dbReference>
<protein>
    <submittedName>
        <fullName evidence="5">4'-phosphopantetheinyl transferase superfamily protein</fullName>
    </submittedName>
</protein>
<dbReference type="RefSeq" id="WP_153250468.1">
    <property type="nucleotide sequence ID" value="NZ_CP044205.1"/>
</dbReference>
<gene>
    <name evidence="5" type="ORF">F6R98_19270</name>
</gene>
<feature type="domain" description="4'-phosphopantetheinyl transferase N-terminal" evidence="4">
    <location>
        <begin position="23"/>
        <end position="103"/>
    </location>
</feature>
<accession>A0A5Q0BR01</accession>
<dbReference type="PANTHER" id="PTHR12215:SF10">
    <property type="entry name" value="L-AMINOADIPATE-SEMIALDEHYDE DEHYDROGENASE-PHOSPHOPANTETHEINYL TRANSFERASE"/>
    <property type="match status" value="1"/>
</dbReference>
<dbReference type="GO" id="GO:0005829">
    <property type="term" value="C:cytosol"/>
    <property type="evidence" value="ECO:0007669"/>
    <property type="project" value="TreeGrafter"/>
</dbReference>
<dbReference type="InParanoid" id="A0A5Q0BR01"/>
<dbReference type="InterPro" id="IPR008278">
    <property type="entry name" value="4-PPantetheinyl_Trfase_dom"/>
</dbReference>
<dbReference type="OrthoDB" id="9808281at2"/>